<keyword evidence="2" id="KW-0132">Cell division</keyword>
<dbReference type="Pfam" id="PF24571">
    <property type="entry name" value="HEAT_SCC3-SA"/>
    <property type="match status" value="1"/>
</dbReference>
<sequence>MENQHDESSLDSLEEIEDISDSDSDFEIQLKSIKRKKQSIARLSYLSQKKPRRNADKGLPRRNADKAPRSPTASKISTTLPPAQVPQPPPPTLGKTRRRASPKQGREWGGNQATSAVDMYEAVRSGKSAMVAVVDDWLDVYKQDKEVGLLELINFVIKCCGCKGVVSRAMFDSMQNAQIIGMLTKEFNEDSVNYPLCTPGPQWRRFRSSLCEFSQVLVRSCQNSLLYDEYLFTSLLALLTGLSDSQVRAFRHTSTLIAMKLMTAIVQVAVVVFAQMKTTQRRYDVERSKSPEHQASEKVEELQAIISELREHQEELSSLMNSTFRGVFVHRYRDLVAEIRAVCIEELGVWLRENPMDFLNDGYLKYLGWMLHDKQGSVRLQCVRALQGLYRENDFIGRLELFTSRFKERMLGMVLDKDSDVAVEAVQLLLLIQKRTEEVLTDEDCSQVYPLVFASHRGLASAAGSFLYHKLCSAMSNEPPDGGLGGRRVAFLNLLVTFYIQSEFCEHGAYLVDSLWGAAGSELRDWETMTSQLLQEAGQEQGLVDVEEGALIELMMCAVRQAAEGHPPAGRAQGKKILSMKDKKAQAQDKRRITTHFITLLPQLLAKYSADVEKVTSLLKAPLYFDLDTYSSTGRLEKYLDLLLAQVCGIVEKHTEAAVLEACARVACALCSEKYTFSSRANLVVSQLLDRLADCLGSDLKELLKGSADEDEVYRAATALKRFAAFSSAKDLTAWKLFEPCIQLLKHGVESGDMDKELMVPALKCAAFHVLWEKVRATNSTANEGELKHLKKEVRSFCIVGQSCLSVGQPEIRDQAFELLCDLLLLFGLKSVCSQPALQALIYPPSNSLRSDMAAFILDYVFIEPDSDQLSGEDEAEEELKIDTLQRRRNQLAGYCKLVIYGVLDLSAATDVLKHYSKFHKDYGDIIKETLSKTKIISPIQSAKTVCLTLKQLFSGLAPEDCEGQEFREIRELAKKLAMSFGIDLQRIRKPLVSLHMDGIQFAFCDAVKGEQPPNILFLEILSEFSFKLLRQDRAQLSAFLSSDCPSAAPSWQPLRMYRRSLQSSSTKRREEDKSASPSQHNTPVAKRRRTTNQGSVSSPSQEPCLDSSSIQSSPATPTLTSTMQKETLKEPPVTYTTPTSSDRGSIIYQPKADEDFSAGSQQCRVELMRLSKPPIVQPSPSLEHCDLNSHLTMLSLIEEDVDTVQEEKFEIEDFESSDSDHDTAFILPSTRHSTSFLEELFE</sequence>
<evidence type="ECO:0000256" key="3">
    <source>
        <dbReference type="SAM" id="Coils"/>
    </source>
</evidence>
<dbReference type="SUPFAM" id="SSF48371">
    <property type="entry name" value="ARM repeat"/>
    <property type="match status" value="1"/>
</dbReference>
<reference evidence="6 7" key="1">
    <citation type="submission" date="2024-06" db="EMBL/GenBank/DDBJ databases">
        <authorList>
            <person name="Pan Q."/>
            <person name="Wen M."/>
            <person name="Jouanno E."/>
            <person name="Zahm M."/>
            <person name="Klopp C."/>
            <person name="Cabau C."/>
            <person name="Louis A."/>
            <person name="Berthelot C."/>
            <person name="Parey E."/>
            <person name="Roest Crollius H."/>
            <person name="Montfort J."/>
            <person name="Robinson-Rechavi M."/>
            <person name="Bouchez O."/>
            <person name="Lampietro C."/>
            <person name="Lopez Roques C."/>
            <person name="Donnadieu C."/>
            <person name="Postlethwait J."/>
            <person name="Bobe J."/>
            <person name="Verreycken H."/>
            <person name="Guiguen Y."/>
        </authorList>
    </citation>
    <scope>NUCLEOTIDE SEQUENCE [LARGE SCALE GENOMIC DNA]</scope>
    <source>
        <strain evidence="6">Up_M1</strain>
        <tissue evidence="6">Testis</tissue>
    </source>
</reference>
<dbReference type="PROSITE" id="PS51425">
    <property type="entry name" value="SCD"/>
    <property type="match status" value="1"/>
</dbReference>
<keyword evidence="7" id="KW-1185">Reference proteome</keyword>
<dbReference type="GO" id="GO:0000775">
    <property type="term" value="C:chromosome, centromeric region"/>
    <property type="evidence" value="ECO:0007669"/>
    <property type="project" value="UniProtKB-SubCell"/>
</dbReference>
<dbReference type="InterPro" id="IPR011989">
    <property type="entry name" value="ARM-like"/>
</dbReference>
<feature type="compositionally biased region" description="Polar residues" evidence="4">
    <location>
        <begin position="1135"/>
        <end position="1144"/>
    </location>
</feature>
<evidence type="ECO:0000256" key="4">
    <source>
        <dbReference type="SAM" id="MobiDB-lite"/>
    </source>
</evidence>
<feature type="compositionally biased region" description="Polar residues" evidence="4">
    <location>
        <begin position="71"/>
        <end position="80"/>
    </location>
</feature>
<keyword evidence="3" id="KW-0175">Coiled coil</keyword>
<accession>A0ABD0X3C9</accession>
<evidence type="ECO:0000256" key="2">
    <source>
        <dbReference type="RuleBase" id="RU369063"/>
    </source>
</evidence>
<dbReference type="InterPro" id="IPR056396">
    <property type="entry name" value="HEAT_SCC3-SA"/>
</dbReference>
<feature type="compositionally biased region" description="Basic and acidic residues" evidence="4">
    <location>
        <begin position="53"/>
        <end position="68"/>
    </location>
</feature>
<feature type="compositionally biased region" description="Polar residues" evidence="4">
    <location>
        <begin position="1092"/>
        <end position="1126"/>
    </location>
</feature>
<dbReference type="GO" id="GO:0007059">
    <property type="term" value="P:chromosome segregation"/>
    <property type="evidence" value="ECO:0007669"/>
    <property type="project" value="UniProtKB-KW"/>
</dbReference>
<dbReference type="InterPro" id="IPR016024">
    <property type="entry name" value="ARM-type_fold"/>
</dbReference>
<dbReference type="Pfam" id="PF08514">
    <property type="entry name" value="STAG"/>
    <property type="match status" value="1"/>
</dbReference>
<comment type="subunit">
    <text evidence="2">Part of the cohesin complex which is composed of a heterodimer between a SMC1 protein (SMC1A or SMC1B) and SMC3, which are attached via their hinge domain, and RAD21 which link them at their heads, and one STAG protein.</text>
</comment>
<dbReference type="GO" id="GO:0007062">
    <property type="term" value="P:sister chromatid cohesion"/>
    <property type="evidence" value="ECO:0007669"/>
    <property type="project" value="UniProtKB-UniRule"/>
</dbReference>
<feature type="compositionally biased region" description="Pro residues" evidence="4">
    <location>
        <begin position="83"/>
        <end position="92"/>
    </location>
</feature>
<comment type="subcellular location">
    <subcellularLocation>
        <location evidence="2">Nucleus</location>
    </subcellularLocation>
    <subcellularLocation>
        <location evidence="2">Chromosome</location>
    </subcellularLocation>
    <subcellularLocation>
        <location evidence="2">Chromosome</location>
        <location evidence="2">Centromere</location>
    </subcellularLocation>
</comment>
<dbReference type="GO" id="GO:0051301">
    <property type="term" value="P:cell division"/>
    <property type="evidence" value="ECO:0007669"/>
    <property type="project" value="UniProtKB-UniRule"/>
</dbReference>
<feature type="region of interest" description="Disordered" evidence="4">
    <location>
        <begin position="1"/>
        <end position="25"/>
    </location>
</feature>
<evidence type="ECO:0000313" key="7">
    <source>
        <dbReference type="Proteomes" id="UP001557470"/>
    </source>
</evidence>
<dbReference type="InterPro" id="IPR013721">
    <property type="entry name" value="STAG"/>
</dbReference>
<comment type="similarity">
    <text evidence="1 2">Belongs to the SCC3 family.</text>
</comment>
<dbReference type="Pfam" id="PF21581">
    <property type="entry name" value="SCD"/>
    <property type="match status" value="1"/>
</dbReference>
<evidence type="ECO:0000313" key="6">
    <source>
        <dbReference type="EMBL" id="KAL0973621.1"/>
    </source>
</evidence>
<dbReference type="Gene3D" id="1.25.10.10">
    <property type="entry name" value="Leucine-rich Repeat Variant"/>
    <property type="match status" value="2"/>
</dbReference>
<dbReference type="InterPro" id="IPR020839">
    <property type="entry name" value="SCD"/>
</dbReference>
<comment type="caution">
    <text evidence="6">The sequence shown here is derived from an EMBL/GenBank/DDBJ whole genome shotgun (WGS) entry which is preliminary data.</text>
</comment>
<feature type="compositionally biased region" description="Acidic residues" evidence="4">
    <location>
        <begin position="12"/>
        <end position="25"/>
    </location>
</feature>
<feature type="coiled-coil region" evidence="3">
    <location>
        <begin position="292"/>
        <end position="322"/>
    </location>
</feature>
<keyword evidence="2" id="KW-0159">Chromosome partition</keyword>
<keyword evidence="2" id="KW-0158">Chromosome</keyword>
<evidence type="ECO:0000256" key="1">
    <source>
        <dbReference type="ARBA" id="ARBA00005486"/>
    </source>
</evidence>
<dbReference type="Proteomes" id="UP001557470">
    <property type="component" value="Unassembled WGS sequence"/>
</dbReference>
<dbReference type="GO" id="GO:0005634">
    <property type="term" value="C:nucleus"/>
    <property type="evidence" value="ECO:0007669"/>
    <property type="project" value="UniProtKB-SubCell"/>
</dbReference>
<dbReference type="GO" id="GO:0008278">
    <property type="term" value="C:cohesin complex"/>
    <property type="evidence" value="ECO:0007669"/>
    <property type="project" value="UniProtKB-UniRule"/>
</dbReference>
<protein>
    <recommendedName>
        <fullName evidence="2">Cohesin subunit SA</fullName>
    </recommendedName>
    <alternativeName>
        <fullName evidence="2">SCC3 homolog</fullName>
    </alternativeName>
    <alternativeName>
        <fullName evidence="2">Stromal antigen</fullName>
    </alternativeName>
</protein>
<proteinExistence type="inferred from homology"/>
<feature type="region of interest" description="Disordered" evidence="4">
    <location>
        <begin position="1061"/>
        <end position="1146"/>
    </location>
</feature>
<name>A0ABD0X3C9_UMBPY</name>
<evidence type="ECO:0000259" key="5">
    <source>
        <dbReference type="PROSITE" id="PS51425"/>
    </source>
</evidence>
<organism evidence="6 7">
    <name type="scientific">Umbra pygmaea</name>
    <name type="common">Eastern mudminnow</name>
    <dbReference type="NCBI Taxonomy" id="75934"/>
    <lineage>
        <taxon>Eukaryota</taxon>
        <taxon>Metazoa</taxon>
        <taxon>Chordata</taxon>
        <taxon>Craniata</taxon>
        <taxon>Vertebrata</taxon>
        <taxon>Euteleostomi</taxon>
        <taxon>Actinopterygii</taxon>
        <taxon>Neopterygii</taxon>
        <taxon>Teleostei</taxon>
        <taxon>Protacanthopterygii</taxon>
        <taxon>Esociformes</taxon>
        <taxon>Umbridae</taxon>
        <taxon>Umbra</taxon>
    </lineage>
</organism>
<keyword evidence="2" id="KW-0539">Nucleus</keyword>
<dbReference type="PANTHER" id="PTHR11199">
    <property type="entry name" value="STROMAL ANTIGEN"/>
    <property type="match status" value="1"/>
</dbReference>
<dbReference type="EMBL" id="JAGEUA010000006">
    <property type="protein sequence ID" value="KAL0973621.1"/>
    <property type="molecule type" value="Genomic_DNA"/>
</dbReference>
<comment type="function">
    <text evidence="2">Component of cohesin complex, a complex required for the cohesion of sister chromatids after DNA replication. The cohesin complex apparently forms a large proteinaceous ring within which sister chromatids can be trapped. At anaphase, the complex is cleaved and dissociates from chromatin, allowing sister chromatids to segregate.</text>
</comment>
<dbReference type="AlphaFoldDB" id="A0ABD0X3C9"/>
<feature type="region of interest" description="Disordered" evidence="4">
    <location>
        <begin position="39"/>
        <end position="112"/>
    </location>
</feature>
<keyword evidence="2" id="KW-0131">Cell cycle</keyword>
<gene>
    <name evidence="6" type="ORF">UPYG_G00207250</name>
</gene>
<dbReference type="PANTHER" id="PTHR11199:SF10">
    <property type="entry name" value="COHESIN SUBUNIT SA"/>
    <property type="match status" value="1"/>
</dbReference>
<dbReference type="InterPro" id="IPR039662">
    <property type="entry name" value="Cohesin_Scc3/SA"/>
</dbReference>
<feature type="domain" description="SCD" evidence="5">
    <location>
        <begin position="328"/>
        <end position="413"/>
    </location>
</feature>
<dbReference type="GO" id="GO:0000785">
    <property type="term" value="C:chromatin"/>
    <property type="evidence" value="ECO:0007669"/>
    <property type="project" value="UniProtKB-UniRule"/>
</dbReference>